<dbReference type="InterPro" id="IPR005467">
    <property type="entry name" value="His_kinase_dom"/>
</dbReference>
<dbReference type="Proteomes" id="UP001144352">
    <property type="component" value="Unassembled WGS sequence"/>
</dbReference>
<evidence type="ECO:0000259" key="8">
    <source>
        <dbReference type="PROSITE" id="PS50109"/>
    </source>
</evidence>
<evidence type="ECO:0000256" key="1">
    <source>
        <dbReference type="ARBA" id="ARBA00000085"/>
    </source>
</evidence>
<dbReference type="Pfam" id="PF00512">
    <property type="entry name" value="HisKA"/>
    <property type="match status" value="1"/>
</dbReference>
<dbReference type="EC" id="2.7.13.3" evidence="2"/>
<dbReference type="PANTHER" id="PTHR42878">
    <property type="entry name" value="TWO-COMPONENT HISTIDINE KINASE"/>
    <property type="match status" value="1"/>
</dbReference>
<evidence type="ECO:0000256" key="3">
    <source>
        <dbReference type="ARBA" id="ARBA00022553"/>
    </source>
</evidence>
<dbReference type="GO" id="GO:0030295">
    <property type="term" value="F:protein kinase activator activity"/>
    <property type="evidence" value="ECO:0007669"/>
    <property type="project" value="TreeGrafter"/>
</dbReference>
<comment type="catalytic activity">
    <reaction evidence="1">
        <text>ATP + protein L-histidine = ADP + protein N-phospho-L-histidine.</text>
        <dbReference type="EC" id="2.7.13.3"/>
    </reaction>
</comment>
<keyword evidence="7" id="KW-0175">Coiled coil</keyword>
<dbReference type="InterPro" id="IPR050351">
    <property type="entry name" value="BphY/WalK/GraS-like"/>
</dbReference>
<keyword evidence="4" id="KW-0808">Transferase</keyword>
<gene>
    <name evidence="10" type="ORF">GHYDROH2_06750</name>
</gene>
<dbReference type="PRINTS" id="PR00344">
    <property type="entry name" value="BCTRLSENSOR"/>
</dbReference>
<dbReference type="InterPro" id="IPR001789">
    <property type="entry name" value="Sig_transdc_resp-reg_receiver"/>
</dbReference>
<keyword evidence="5" id="KW-0418">Kinase</keyword>
<name>A0A9W6FY50_9BACT</name>
<dbReference type="CDD" id="cd00156">
    <property type="entry name" value="REC"/>
    <property type="match status" value="1"/>
</dbReference>
<comment type="caution">
    <text evidence="10">The sequence shown here is derived from an EMBL/GenBank/DDBJ whole genome shotgun (WGS) entry which is preliminary data.</text>
</comment>
<evidence type="ECO:0000256" key="5">
    <source>
        <dbReference type="ARBA" id="ARBA00022777"/>
    </source>
</evidence>
<dbReference type="PANTHER" id="PTHR42878:SF15">
    <property type="entry name" value="BACTERIOPHYTOCHROME"/>
    <property type="match status" value="1"/>
</dbReference>
<dbReference type="FunFam" id="1.10.287.130:FF:000070">
    <property type="entry name" value="Histidine kinase sensor protein"/>
    <property type="match status" value="1"/>
</dbReference>
<dbReference type="GO" id="GO:0000155">
    <property type="term" value="F:phosphorelay sensor kinase activity"/>
    <property type="evidence" value="ECO:0007669"/>
    <property type="project" value="InterPro"/>
</dbReference>
<dbReference type="PROSITE" id="PS50109">
    <property type="entry name" value="HIS_KIN"/>
    <property type="match status" value="1"/>
</dbReference>
<dbReference type="CDD" id="cd00082">
    <property type="entry name" value="HisKA"/>
    <property type="match status" value="1"/>
</dbReference>
<feature type="coiled-coil region" evidence="7">
    <location>
        <begin position="111"/>
        <end position="149"/>
    </location>
</feature>
<dbReference type="Gene3D" id="3.40.50.2300">
    <property type="match status" value="1"/>
</dbReference>
<dbReference type="Pfam" id="PF00072">
    <property type="entry name" value="Response_reg"/>
    <property type="match status" value="1"/>
</dbReference>
<feature type="domain" description="Histidine kinase" evidence="8">
    <location>
        <begin position="156"/>
        <end position="368"/>
    </location>
</feature>
<dbReference type="InterPro" id="IPR004358">
    <property type="entry name" value="Sig_transdc_His_kin-like_C"/>
</dbReference>
<reference evidence="10" key="1">
    <citation type="submission" date="2022-12" db="EMBL/GenBank/DDBJ databases">
        <title>Reference genome sequencing for broad-spectrum identification of bacterial and archaeal isolates by mass spectrometry.</title>
        <authorList>
            <person name="Sekiguchi Y."/>
            <person name="Tourlousse D.M."/>
        </authorList>
    </citation>
    <scope>NUCLEOTIDE SEQUENCE</scope>
    <source>
        <strain evidence="10">H2</strain>
    </source>
</reference>
<evidence type="ECO:0000313" key="11">
    <source>
        <dbReference type="Proteomes" id="UP001144352"/>
    </source>
</evidence>
<dbReference type="EMBL" id="BSDS01000001">
    <property type="protein sequence ID" value="GLI37174.1"/>
    <property type="molecule type" value="Genomic_DNA"/>
</dbReference>
<evidence type="ECO:0000256" key="6">
    <source>
        <dbReference type="PROSITE-ProRule" id="PRU00169"/>
    </source>
</evidence>
<sequence>MDAELVRAKLASEEISCTITVATDGKQFARILEESADCFDLILADMSIPGYDGVAALELARERCPDTPFIVISGTVGEERAVEILRKGATDFILKGNMGRLGSAIRRALKEAEEHRNRQLAEEALRRLNAELEQRVQERTAQLEATNQELQAFNFSVSHDLRAPLTIIDGFSKAILEDFGTDLPSEALDYLQRIQKAGQRMTRLIDALLNLSRLGREPITPEQTDLSAIAGTIEQELRYIHPDRTGVTIRITDGITVCGDRRLLRSVMENLLSNAWKYTARREQAEIEFGVMEQGEKPIYFVRDNGAGFDMRYAGRLFTPFQRMHRSEEFEGNGIGLATVQRIIHRHGGRIWAEAEDGKGATFFFTLG</sequence>
<dbReference type="SMART" id="SM00387">
    <property type="entry name" value="HATPase_c"/>
    <property type="match status" value="1"/>
</dbReference>
<dbReference type="SUPFAM" id="SSF47384">
    <property type="entry name" value="Homodimeric domain of signal transducing histidine kinase"/>
    <property type="match status" value="1"/>
</dbReference>
<dbReference type="SUPFAM" id="SSF55874">
    <property type="entry name" value="ATPase domain of HSP90 chaperone/DNA topoisomerase II/histidine kinase"/>
    <property type="match status" value="1"/>
</dbReference>
<dbReference type="InterPro" id="IPR003661">
    <property type="entry name" value="HisK_dim/P_dom"/>
</dbReference>
<dbReference type="InterPro" id="IPR036097">
    <property type="entry name" value="HisK_dim/P_sf"/>
</dbReference>
<dbReference type="InterPro" id="IPR036890">
    <property type="entry name" value="HATPase_C_sf"/>
</dbReference>
<dbReference type="Gene3D" id="1.10.287.130">
    <property type="match status" value="1"/>
</dbReference>
<feature type="domain" description="Response regulatory" evidence="9">
    <location>
        <begin position="1"/>
        <end position="110"/>
    </location>
</feature>
<evidence type="ECO:0000313" key="10">
    <source>
        <dbReference type="EMBL" id="GLI37174.1"/>
    </source>
</evidence>
<evidence type="ECO:0000256" key="4">
    <source>
        <dbReference type="ARBA" id="ARBA00022679"/>
    </source>
</evidence>
<dbReference type="AlphaFoldDB" id="A0A9W6FY50"/>
<evidence type="ECO:0000256" key="7">
    <source>
        <dbReference type="SAM" id="Coils"/>
    </source>
</evidence>
<feature type="modified residue" description="4-aspartylphosphate" evidence="6">
    <location>
        <position position="45"/>
    </location>
</feature>
<keyword evidence="3 6" id="KW-0597">Phosphoprotein</keyword>
<dbReference type="FunFam" id="3.30.565.10:FF:000006">
    <property type="entry name" value="Sensor histidine kinase WalK"/>
    <property type="match status" value="1"/>
</dbReference>
<protein>
    <recommendedName>
        <fullName evidence="2">histidine kinase</fullName>
        <ecNumber evidence="2">2.7.13.3</ecNumber>
    </recommendedName>
</protein>
<dbReference type="Pfam" id="PF02518">
    <property type="entry name" value="HATPase_c"/>
    <property type="match status" value="1"/>
</dbReference>
<dbReference type="SMART" id="SM00388">
    <property type="entry name" value="HisKA"/>
    <property type="match status" value="1"/>
</dbReference>
<dbReference type="InterPro" id="IPR011006">
    <property type="entry name" value="CheY-like_superfamily"/>
</dbReference>
<dbReference type="GO" id="GO:0000156">
    <property type="term" value="F:phosphorelay response regulator activity"/>
    <property type="evidence" value="ECO:0007669"/>
    <property type="project" value="TreeGrafter"/>
</dbReference>
<dbReference type="Gene3D" id="3.30.565.10">
    <property type="entry name" value="Histidine kinase-like ATPase, C-terminal domain"/>
    <property type="match status" value="1"/>
</dbReference>
<evidence type="ECO:0000259" key="9">
    <source>
        <dbReference type="PROSITE" id="PS50110"/>
    </source>
</evidence>
<dbReference type="PROSITE" id="PS50110">
    <property type="entry name" value="RESPONSE_REGULATORY"/>
    <property type="match status" value="1"/>
</dbReference>
<keyword evidence="11" id="KW-1185">Reference proteome</keyword>
<evidence type="ECO:0000256" key="2">
    <source>
        <dbReference type="ARBA" id="ARBA00012438"/>
    </source>
</evidence>
<organism evidence="10 11">
    <name type="scientific">Geobacter hydrogenophilus</name>
    <dbReference type="NCBI Taxonomy" id="40983"/>
    <lineage>
        <taxon>Bacteria</taxon>
        <taxon>Pseudomonadati</taxon>
        <taxon>Thermodesulfobacteriota</taxon>
        <taxon>Desulfuromonadia</taxon>
        <taxon>Geobacterales</taxon>
        <taxon>Geobacteraceae</taxon>
        <taxon>Geobacter</taxon>
    </lineage>
</organism>
<dbReference type="SMART" id="SM00448">
    <property type="entry name" value="REC"/>
    <property type="match status" value="1"/>
</dbReference>
<dbReference type="InterPro" id="IPR003594">
    <property type="entry name" value="HATPase_dom"/>
</dbReference>
<dbReference type="SUPFAM" id="SSF52172">
    <property type="entry name" value="CheY-like"/>
    <property type="match status" value="1"/>
</dbReference>
<dbReference type="GO" id="GO:0007234">
    <property type="term" value="P:osmosensory signaling via phosphorelay pathway"/>
    <property type="evidence" value="ECO:0007669"/>
    <property type="project" value="TreeGrafter"/>
</dbReference>
<accession>A0A9W6FY50</accession>
<proteinExistence type="predicted"/>